<dbReference type="EMBL" id="ML993587">
    <property type="protein sequence ID" value="KAF2169901.1"/>
    <property type="molecule type" value="Genomic_DNA"/>
</dbReference>
<protein>
    <recommendedName>
        <fullName evidence="3">Carboxymuconolactone decarboxylase-like domain-containing protein</fullName>
    </recommendedName>
</protein>
<evidence type="ECO:0000313" key="1">
    <source>
        <dbReference type="EMBL" id="KAF2169901.1"/>
    </source>
</evidence>
<dbReference type="PANTHER" id="PTHR34846">
    <property type="entry name" value="4-CARBOXYMUCONOLACTONE DECARBOXYLASE FAMILY PROTEIN (AFU_ORTHOLOGUE AFUA_6G11590)"/>
    <property type="match status" value="1"/>
</dbReference>
<dbReference type="AlphaFoldDB" id="A0A6A6CS39"/>
<dbReference type="Gene3D" id="1.20.1290.10">
    <property type="entry name" value="AhpD-like"/>
    <property type="match status" value="1"/>
</dbReference>
<sequence>MTARLPPKPREQLTPEQQEMHDLYGKATKTVFGEAGGSFIFEEADGSYNGPLPFFAYLPSAGRSLFAQMSAIGKLPIPPDAREVAILTTGAHFKAGYETYSHIPQAVHLAGLSQQQAEELAVGKKPDGLSAEGSVTYDMATYLTNIPGPLPQEIWDRAVKVLGKETVVGLLHYIGFYAYVSIGLNAVDAAVPE</sequence>
<gene>
    <name evidence="1" type="ORF">M409DRAFT_52382</name>
</gene>
<organism evidence="1 2">
    <name type="scientific">Zasmidium cellare ATCC 36951</name>
    <dbReference type="NCBI Taxonomy" id="1080233"/>
    <lineage>
        <taxon>Eukaryota</taxon>
        <taxon>Fungi</taxon>
        <taxon>Dikarya</taxon>
        <taxon>Ascomycota</taxon>
        <taxon>Pezizomycotina</taxon>
        <taxon>Dothideomycetes</taxon>
        <taxon>Dothideomycetidae</taxon>
        <taxon>Mycosphaerellales</taxon>
        <taxon>Mycosphaerellaceae</taxon>
        <taxon>Zasmidium</taxon>
    </lineage>
</organism>
<dbReference type="PANTHER" id="PTHR34846:SF11">
    <property type="entry name" value="4-CARBOXYMUCONOLACTONE DECARBOXYLASE FAMILY PROTEIN (AFU_ORTHOLOGUE AFUA_6G11590)"/>
    <property type="match status" value="1"/>
</dbReference>
<evidence type="ECO:0000313" key="2">
    <source>
        <dbReference type="Proteomes" id="UP000799537"/>
    </source>
</evidence>
<dbReference type="RefSeq" id="XP_033670790.1">
    <property type="nucleotide sequence ID" value="XM_033812065.1"/>
</dbReference>
<name>A0A6A6CS39_ZASCE</name>
<proteinExistence type="predicted"/>
<evidence type="ECO:0008006" key="3">
    <source>
        <dbReference type="Google" id="ProtNLM"/>
    </source>
</evidence>
<dbReference type="SUPFAM" id="SSF69118">
    <property type="entry name" value="AhpD-like"/>
    <property type="match status" value="1"/>
</dbReference>
<dbReference type="InterPro" id="IPR029032">
    <property type="entry name" value="AhpD-like"/>
</dbReference>
<dbReference type="Proteomes" id="UP000799537">
    <property type="component" value="Unassembled WGS sequence"/>
</dbReference>
<keyword evidence="2" id="KW-1185">Reference proteome</keyword>
<accession>A0A6A6CS39</accession>
<dbReference type="OrthoDB" id="2567457at2759"/>
<reference evidence="1" key="1">
    <citation type="journal article" date="2020" name="Stud. Mycol.">
        <title>101 Dothideomycetes genomes: a test case for predicting lifestyles and emergence of pathogens.</title>
        <authorList>
            <person name="Haridas S."/>
            <person name="Albert R."/>
            <person name="Binder M."/>
            <person name="Bloem J."/>
            <person name="Labutti K."/>
            <person name="Salamov A."/>
            <person name="Andreopoulos B."/>
            <person name="Baker S."/>
            <person name="Barry K."/>
            <person name="Bills G."/>
            <person name="Bluhm B."/>
            <person name="Cannon C."/>
            <person name="Castanera R."/>
            <person name="Culley D."/>
            <person name="Daum C."/>
            <person name="Ezra D."/>
            <person name="Gonzalez J."/>
            <person name="Henrissat B."/>
            <person name="Kuo A."/>
            <person name="Liang C."/>
            <person name="Lipzen A."/>
            <person name="Lutzoni F."/>
            <person name="Magnuson J."/>
            <person name="Mondo S."/>
            <person name="Nolan M."/>
            <person name="Ohm R."/>
            <person name="Pangilinan J."/>
            <person name="Park H.-J."/>
            <person name="Ramirez L."/>
            <person name="Alfaro M."/>
            <person name="Sun H."/>
            <person name="Tritt A."/>
            <person name="Yoshinaga Y."/>
            <person name="Zwiers L.-H."/>
            <person name="Turgeon B."/>
            <person name="Goodwin S."/>
            <person name="Spatafora J."/>
            <person name="Crous P."/>
            <person name="Grigoriev I."/>
        </authorList>
    </citation>
    <scope>NUCLEOTIDE SEQUENCE</scope>
    <source>
        <strain evidence="1">ATCC 36951</strain>
    </source>
</reference>
<dbReference type="GeneID" id="54565337"/>